<dbReference type="PANTHER" id="PTHR36374">
    <property type="entry name" value="OS01G0969000 PROTEIN"/>
    <property type="match status" value="1"/>
</dbReference>
<dbReference type="EMBL" id="JACTNZ010000009">
    <property type="protein sequence ID" value="KAG5533100.1"/>
    <property type="molecule type" value="Genomic_DNA"/>
</dbReference>
<evidence type="ECO:0000256" key="2">
    <source>
        <dbReference type="SAM" id="Phobius"/>
    </source>
</evidence>
<dbReference type="GO" id="GO:0009507">
    <property type="term" value="C:chloroplast"/>
    <property type="evidence" value="ECO:0007669"/>
    <property type="project" value="TreeGrafter"/>
</dbReference>
<evidence type="ECO:0000313" key="3">
    <source>
        <dbReference type="EMBL" id="KAG5533100.1"/>
    </source>
</evidence>
<comment type="caution">
    <text evidence="3">The sequence shown here is derived from an EMBL/GenBank/DDBJ whole genome shotgun (WGS) entry which is preliminary data.</text>
</comment>
<keyword evidence="2" id="KW-0472">Membrane</keyword>
<keyword evidence="2" id="KW-0812">Transmembrane</keyword>
<accession>A0AAV6J1Z5</accession>
<sequence length="142" mass="16238">MAEREVKIEKTEIVIRDGEERHPNPVLCLLSRFPFLNFLQPKRDSAKPDTITSEKKTVTVGERGEEGKKTVVVKVPNPKTTDLPSLKLEGEECDRNTNPIVLWQVYAIGGFFVLNWVFARWKERRAKKKSSDDDDEPSPADD</sequence>
<reference evidence="3" key="1">
    <citation type="submission" date="2020-08" db="EMBL/GenBank/DDBJ databases">
        <title>Plant Genome Project.</title>
        <authorList>
            <person name="Zhang R.-G."/>
        </authorList>
    </citation>
    <scope>NUCLEOTIDE SEQUENCE</scope>
    <source>
        <strain evidence="3">WSP0</strain>
        <tissue evidence="3">Leaf</tissue>
    </source>
</reference>
<name>A0AAV6J1Z5_9ERIC</name>
<dbReference type="PANTHER" id="PTHR36374:SF1">
    <property type="entry name" value="OS01G0969000 PROTEIN"/>
    <property type="match status" value="1"/>
</dbReference>
<feature type="transmembrane region" description="Helical" evidence="2">
    <location>
        <begin position="101"/>
        <end position="119"/>
    </location>
</feature>
<feature type="region of interest" description="Disordered" evidence="1">
    <location>
        <begin position="44"/>
        <end position="67"/>
    </location>
</feature>
<gene>
    <name evidence="3" type="ORF">RHGRI_027361</name>
</gene>
<protein>
    <submittedName>
        <fullName evidence="3">Uncharacterized protein</fullName>
    </submittedName>
</protein>
<dbReference type="AlphaFoldDB" id="A0AAV6J1Z5"/>
<evidence type="ECO:0000313" key="4">
    <source>
        <dbReference type="Proteomes" id="UP000823749"/>
    </source>
</evidence>
<organism evidence="3 4">
    <name type="scientific">Rhododendron griersonianum</name>
    <dbReference type="NCBI Taxonomy" id="479676"/>
    <lineage>
        <taxon>Eukaryota</taxon>
        <taxon>Viridiplantae</taxon>
        <taxon>Streptophyta</taxon>
        <taxon>Embryophyta</taxon>
        <taxon>Tracheophyta</taxon>
        <taxon>Spermatophyta</taxon>
        <taxon>Magnoliopsida</taxon>
        <taxon>eudicotyledons</taxon>
        <taxon>Gunneridae</taxon>
        <taxon>Pentapetalae</taxon>
        <taxon>asterids</taxon>
        <taxon>Ericales</taxon>
        <taxon>Ericaceae</taxon>
        <taxon>Ericoideae</taxon>
        <taxon>Rhodoreae</taxon>
        <taxon>Rhododendron</taxon>
    </lineage>
</organism>
<keyword evidence="4" id="KW-1185">Reference proteome</keyword>
<dbReference type="Proteomes" id="UP000823749">
    <property type="component" value="Chromosome 9"/>
</dbReference>
<keyword evidence="2" id="KW-1133">Transmembrane helix</keyword>
<evidence type="ECO:0000256" key="1">
    <source>
        <dbReference type="SAM" id="MobiDB-lite"/>
    </source>
</evidence>
<proteinExistence type="predicted"/>